<evidence type="ECO:0000256" key="4">
    <source>
        <dbReference type="ARBA" id="ARBA00023136"/>
    </source>
</evidence>
<feature type="transmembrane region" description="Helical" evidence="5">
    <location>
        <begin position="390"/>
        <end position="412"/>
    </location>
</feature>
<dbReference type="PANTHER" id="PTHR43027:SF1">
    <property type="entry name" value="DOXORUBICIN RESISTANCE ABC TRANSPORTER PERMEASE PROTEIN DRRC-RELATED"/>
    <property type="match status" value="1"/>
</dbReference>
<comment type="caution">
    <text evidence="7">The sequence shown here is derived from an EMBL/GenBank/DDBJ whole genome shotgun (WGS) entry which is preliminary data.</text>
</comment>
<dbReference type="InterPro" id="IPR052902">
    <property type="entry name" value="ABC-2_transporter"/>
</dbReference>
<proteinExistence type="predicted"/>
<accession>A0A396SBW4</accession>
<evidence type="ECO:0000256" key="2">
    <source>
        <dbReference type="ARBA" id="ARBA00022692"/>
    </source>
</evidence>
<evidence type="ECO:0000313" key="8">
    <source>
        <dbReference type="Proteomes" id="UP000265692"/>
    </source>
</evidence>
<gene>
    <name evidence="7" type="ORF">D1B33_06485</name>
</gene>
<dbReference type="GO" id="GO:0016020">
    <property type="term" value="C:membrane"/>
    <property type="evidence" value="ECO:0007669"/>
    <property type="project" value="UniProtKB-SubCell"/>
</dbReference>
<evidence type="ECO:0000259" key="6">
    <source>
        <dbReference type="Pfam" id="PF12698"/>
    </source>
</evidence>
<dbReference type="EMBL" id="QWEI01000002">
    <property type="protein sequence ID" value="RHW38520.1"/>
    <property type="molecule type" value="Genomic_DNA"/>
</dbReference>
<evidence type="ECO:0000256" key="5">
    <source>
        <dbReference type="SAM" id="Phobius"/>
    </source>
</evidence>
<feature type="domain" description="ABC-2 type transporter transmembrane" evidence="6">
    <location>
        <begin position="22"/>
        <end position="409"/>
    </location>
</feature>
<reference evidence="7 8" key="1">
    <citation type="submission" date="2018-08" db="EMBL/GenBank/DDBJ databases">
        <title>Lysinibacillus sp. YLB-03 draft genome sequence.</title>
        <authorList>
            <person name="Yu L."/>
        </authorList>
    </citation>
    <scope>NUCLEOTIDE SEQUENCE [LARGE SCALE GENOMIC DNA]</scope>
    <source>
        <strain evidence="7 8">YLB-03</strain>
    </source>
</reference>
<dbReference type="GO" id="GO:0140359">
    <property type="term" value="F:ABC-type transporter activity"/>
    <property type="evidence" value="ECO:0007669"/>
    <property type="project" value="InterPro"/>
</dbReference>
<dbReference type="InterPro" id="IPR013525">
    <property type="entry name" value="ABC2_TM"/>
</dbReference>
<dbReference type="Proteomes" id="UP000265692">
    <property type="component" value="Unassembled WGS sequence"/>
</dbReference>
<feature type="transmembrane region" description="Helical" evidence="5">
    <location>
        <begin position="222"/>
        <end position="243"/>
    </location>
</feature>
<keyword evidence="2 5" id="KW-0812">Transmembrane</keyword>
<protein>
    <submittedName>
        <fullName evidence="7">ABC transporter permease</fullName>
    </submittedName>
</protein>
<dbReference type="AlphaFoldDB" id="A0A396SBW4"/>
<dbReference type="Pfam" id="PF12698">
    <property type="entry name" value="ABC2_membrane_3"/>
    <property type="match status" value="1"/>
</dbReference>
<evidence type="ECO:0000313" key="7">
    <source>
        <dbReference type="EMBL" id="RHW38520.1"/>
    </source>
</evidence>
<keyword evidence="8" id="KW-1185">Reference proteome</keyword>
<evidence type="ECO:0000256" key="3">
    <source>
        <dbReference type="ARBA" id="ARBA00022989"/>
    </source>
</evidence>
<sequence>MRMFLALIQKQMKILLRSPSEILILLLMPIVLILILSFALGSLMDGNSELDMIEMAVVEHGDEKVDFSSFIKENQNQFQLDAKSLGKMEESLPAGLLMKILTSKEMKEILQVTKIDDAELEKAKNSGEYSVILEIPEGFTLDYLNALIFHKKEPTLNVHFNENEQVTSSVIKDLLDLFQQQYTIHTLLGQNNLLTEDMDLASGEITSTIHSVDSTEKITASVYYTFSMTVMFILYVAGTIASQSFIEKSMNIFDRIVLARIHPIIYLLSILVSTIIIALLQVAILFAFANLVFKISFVQWELYLMLTVMLAIVVGGIAALLTAINYRFNSANASNLFSTTLVAIFAFFGGSYFNISSLSPVFSKVGMMTPNGAALDAYFSISQNGTIQEIVPNMTILFTMAVLLMLLAFVLFPKRGGTV</sequence>
<keyword evidence="4 5" id="KW-0472">Membrane</keyword>
<comment type="subcellular location">
    <subcellularLocation>
        <location evidence="1">Membrane</location>
        <topology evidence="1">Multi-pass membrane protein</topology>
    </subcellularLocation>
</comment>
<feature type="transmembrane region" description="Helical" evidence="5">
    <location>
        <begin position="21"/>
        <end position="44"/>
    </location>
</feature>
<keyword evidence="3 5" id="KW-1133">Transmembrane helix</keyword>
<evidence type="ECO:0000256" key="1">
    <source>
        <dbReference type="ARBA" id="ARBA00004141"/>
    </source>
</evidence>
<organism evidence="7 8">
    <name type="scientific">Ureibacillus yapensis</name>
    <dbReference type="NCBI Taxonomy" id="2304605"/>
    <lineage>
        <taxon>Bacteria</taxon>
        <taxon>Bacillati</taxon>
        <taxon>Bacillota</taxon>
        <taxon>Bacilli</taxon>
        <taxon>Bacillales</taxon>
        <taxon>Caryophanaceae</taxon>
        <taxon>Ureibacillus</taxon>
    </lineage>
</organism>
<feature type="transmembrane region" description="Helical" evidence="5">
    <location>
        <begin position="336"/>
        <end position="355"/>
    </location>
</feature>
<dbReference type="PANTHER" id="PTHR43027">
    <property type="entry name" value="DOXORUBICIN RESISTANCE ABC TRANSPORTER PERMEASE PROTEIN DRRC-RELATED"/>
    <property type="match status" value="1"/>
</dbReference>
<name>A0A396SBW4_9BACL</name>
<feature type="transmembrane region" description="Helical" evidence="5">
    <location>
        <begin position="302"/>
        <end position="324"/>
    </location>
</feature>
<feature type="transmembrane region" description="Helical" evidence="5">
    <location>
        <begin position="264"/>
        <end position="290"/>
    </location>
</feature>